<dbReference type="EMBL" id="JASAXT010000005">
    <property type="protein sequence ID" value="MDP8148281.1"/>
    <property type="molecule type" value="Genomic_DNA"/>
</dbReference>
<evidence type="ECO:0000313" key="1">
    <source>
        <dbReference type="EMBL" id="MDP8148281.1"/>
    </source>
</evidence>
<sequence>MKKYYAIFILSVTLVGCSTQNNKQSLLPDSGANTLEIIKGSNNTDVLYGEGQKSSYKGEMILPSYHPSSYYSDNHINELKRDFKKVPNPEIIGYIYPHLNNNQFPIPGYFTIFNLYDKTHFALNEEGYNE</sequence>
<dbReference type="Proteomes" id="UP001226020">
    <property type="component" value="Unassembled WGS sequence"/>
</dbReference>
<accession>A0AAW8CFT4</accession>
<protein>
    <submittedName>
        <fullName evidence="1">TIGR03751 family conjugal transfer lipoprotein</fullName>
    </submittedName>
</protein>
<dbReference type="PROSITE" id="PS51257">
    <property type="entry name" value="PROKAR_LIPOPROTEIN"/>
    <property type="match status" value="1"/>
</dbReference>
<keyword evidence="2" id="KW-1185">Reference proteome</keyword>
<keyword evidence="1" id="KW-0449">Lipoprotein</keyword>
<dbReference type="RefSeq" id="WP_306351451.1">
    <property type="nucleotide sequence ID" value="NZ_JASAWV010000005.1"/>
</dbReference>
<organism evidence="1 2">
    <name type="scientific">Phocoenobacter atlanticus subsp. atlanticus</name>
    <dbReference type="NCBI Taxonomy" id="3061285"/>
    <lineage>
        <taxon>Bacteria</taxon>
        <taxon>Pseudomonadati</taxon>
        <taxon>Pseudomonadota</taxon>
        <taxon>Gammaproteobacteria</taxon>
        <taxon>Pasteurellales</taxon>
        <taxon>Pasteurellaceae</taxon>
        <taxon>Phocoenobacter</taxon>
        <taxon>Phocoenobacter atlanticus</taxon>
    </lineage>
</organism>
<dbReference type="InterPro" id="IPR022262">
    <property type="entry name" value="Lipoprot_put"/>
</dbReference>
<comment type="caution">
    <text evidence="1">The sequence shown here is derived from an EMBL/GenBank/DDBJ whole genome shotgun (WGS) entry which is preliminary data.</text>
</comment>
<gene>
    <name evidence="1" type="ORF">QJU57_04185</name>
</gene>
<reference evidence="1 2" key="1">
    <citation type="journal article" date="2023" name="Front. Microbiol.">
        <title>Phylogeography and host specificity of Pasteurellaceae pathogenic to sea-farmed fish in the north-east Atlantic.</title>
        <authorList>
            <person name="Gulla S."/>
            <person name="Colquhoun D.J."/>
            <person name="Olsen A.B."/>
            <person name="Spilsberg B."/>
            <person name="Lagesen K."/>
            <person name="Aakesson C.P."/>
            <person name="Strom S."/>
            <person name="Manji F."/>
            <person name="Birkbeck T.H."/>
            <person name="Nilsen H.K."/>
        </authorList>
    </citation>
    <scope>NUCLEOTIDE SEQUENCE [LARGE SCALE GENOMIC DNA]</scope>
    <source>
        <strain evidence="1 2">NVIB3131</strain>
    </source>
</reference>
<dbReference type="AlphaFoldDB" id="A0AAW8CFT4"/>
<proteinExistence type="predicted"/>
<evidence type="ECO:0000313" key="2">
    <source>
        <dbReference type="Proteomes" id="UP001226020"/>
    </source>
</evidence>
<name>A0AAW8CFT4_9PAST</name>
<dbReference type="NCBIfam" id="TIGR03751">
    <property type="entry name" value="conj_TIGR03751"/>
    <property type="match status" value="1"/>
</dbReference>